<comment type="caution">
    <text evidence="11">The sequence shown here is derived from an EMBL/GenBank/DDBJ whole genome shotgun (WGS) entry which is preliminary data.</text>
</comment>
<dbReference type="PROSITE" id="PS51007">
    <property type="entry name" value="CYTC"/>
    <property type="match status" value="1"/>
</dbReference>
<keyword evidence="5" id="KW-0574">Periplasm</keyword>
<keyword evidence="2 8" id="KW-0349">Heme</keyword>
<keyword evidence="3 9" id="KW-0479">Metal-binding</keyword>
<feature type="binding site" description="covalent" evidence="8">
    <location>
        <position position="34"/>
    </location>
    <ligand>
        <name>heme c</name>
        <dbReference type="ChEBI" id="CHEBI:61717"/>
        <label>1</label>
    </ligand>
</feature>
<feature type="binding site" description="axial binding residue" evidence="9">
    <location>
        <position position="38"/>
    </location>
    <ligand>
        <name>heme c</name>
        <dbReference type="ChEBI" id="CHEBI:61717"/>
        <label>1</label>
    </ligand>
    <ligandPart>
        <name>Fe</name>
        <dbReference type="ChEBI" id="CHEBI:18248"/>
    </ligandPart>
</feature>
<feature type="binding site" description="covalent" evidence="8">
    <location>
        <position position="185"/>
    </location>
    <ligand>
        <name>heme c</name>
        <dbReference type="ChEBI" id="CHEBI:61717"/>
        <label>2</label>
    </ligand>
</feature>
<keyword evidence="7 9" id="KW-0408">Iron</keyword>
<feature type="binding site" description="covalent" evidence="8">
    <location>
        <position position="182"/>
    </location>
    <ligand>
        <name>heme c</name>
        <dbReference type="ChEBI" id="CHEBI:61717"/>
        <label>2</label>
    </ligand>
</feature>
<accession>A0A4R7NZZ2</accession>
<feature type="binding site" description="axial binding residue" evidence="9">
    <location>
        <position position="186"/>
    </location>
    <ligand>
        <name>heme c</name>
        <dbReference type="ChEBI" id="CHEBI:61717"/>
        <label>2</label>
    </ligand>
    <ligandPart>
        <name>Fe</name>
        <dbReference type="ChEBI" id="CHEBI:18248"/>
    </ligandPart>
</feature>
<evidence type="ECO:0000256" key="2">
    <source>
        <dbReference type="ARBA" id="ARBA00022617"/>
    </source>
</evidence>
<comment type="PTM">
    <text evidence="8">Binds 2 heme groups per subunit.</text>
</comment>
<dbReference type="GO" id="GO:0042597">
    <property type="term" value="C:periplasmic space"/>
    <property type="evidence" value="ECO:0007669"/>
    <property type="project" value="UniProtKB-SubCell"/>
</dbReference>
<feature type="binding site" description="covalent" evidence="8">
    <location>
        <position position="37"/>
    </location>
    <ligand>
        <name>heme c</name>
        <dbReference type="ChEBI" id="CHEBI:61717"/>
        <label>1</label>
    </ligand>
</feature>
<evidence type="ECO:0000256" key="6">
    <source>
        <dbReference type="ARBA" id="ARBA00023002"/>
    </source>
</evidence>
<comment type="cofactor">
    <cofactor evidence="8">
        <name>heme</name>
        <dbReference type="ChEBI" id="CHEBI:30413"/>
    </cofactor>
    <text evidence="8">Binds 2 heme groups.</text>
</comment>
<evidence type="ECO:0000256" key="1">
    <source>
        <dbReference type="ARBA" id="ARBA00004418"/>
    </source>
</evidence>
<dbReference type="PIRSF" id="PIRSF000294">
    <property type="entry name" value="Cytochrome-c_peroxidase"/>
    <property type="match status" value="1"/>
</dbReference>
<dbReference type="GO" id="GO:0004130">
    <property type="term" value="F:cytochrome-c peroxidase activity"/>
    <property type="evidence" value="ECO:0007669"/>
    <property type="project" value="TreeGrafter"/>
</dbReference>
<dbReference type="Pfam" id="PF03150">
    <property type="entry name" value="CCP_MauG"/>
    <property type="match status" value="1"/>
</dbReference>
<dbReference type="EMBL" id="SOBT01000010">
    <property type="protein sequence ID" value="TDU26499.1"/>
    <property type="molecule type" value="Genomic_DNA"/>
</dbReference>
<dbReference type="Proteomes" id="UP000295341">
    <property type="component" value="Unassembled WGS sequence"/>
</dbReference>
<dbReference type="GO" id="GO:0020037">
    <property type="term" value="F:heme binding"/>
    <property type="evidence" value="ECO:0007669"/>
    <property type="project" value="InterPro"/>
</dbReference>
<dbReference type="GO" id="GO:0046872">
    <property type="term" value="F:metal ion binding"/>
    <property type="evidence" value="ECO:0007669"/>
    <property type="project" value="UniProtKB-KW"/>
</dbReference>
<sequence length="337" mass="36848">MPALPYPAASESLRELGRRLFFERRLSFNNAMSCAICHVPEEGFGTHTSRTAVGLEGHLLPRNAPTLLNIAWRPRLFHDGRESSLADQAWLPLLNPLEMGNPSISHVLEMLGADPEYQKAFQAIFGSKQPTMSQVGEALQAFERSLVAAGSRFDLWKYRGQASALTPVERTGFDLFQGKALCSSCHVVGKDDAVFTDDRYHVTGAFLREASPAAAGSSSDEMATSPVEIELAAFVQAVRSDLGRYEITMDPADRYAFRTASLRNVELTAPYMHDGSLLTLEAVVEYYDRGGDAVPNKSPLIRPLHLTAEERAALVAFLKTLSSPAAAALPTRLRAIP</sequence>
<keyword evidence="6" id="KW-0560">Oxidoreductase</keyword>
<dbReference type="Gene3D" id="1.10.760.10">
    <property type="entry name" value="Cytochrome c-like domain"/>
    <property type="match status" value="2"/>
</dbReference>
<feature type="domain" description="Cytochrome c" evidence="10">
    <location>
        <begin position="167"/>
        <end position="322"/>
    </location>
</feature>
<evidence type="ECO:0000256" key="5">
    <source>
        <dbReference type="ARBA" id="ARBA00022764"/>
    </source>
</evidence>
<dbReference type="AlphaFoldDB" id="A0A4R7NZZ2"/>
<reference evidence="11 12" key="1">
    <citation type="submission" date="2019-03" db="EMBL/GenBank/DDBJ databases">
        <title>Genomic Encyclopedia of Type Strains, Phase IV (KMG-IV): sequencing the most valuable type-strain genomes for metagenomic binning, comparative biology and taxonomic classification.</title>
        <authorList>
            <person name="Goeker M."/>
        </authorList>
    </citation>
    <scope>NUCLEOTIDE SEQUENCE [LARGE SCALE GENOMIC DNA]</scope>
    <source>
        <strain evidence="11 12">DSM 26377</strain>
    </source>
</reference>
<evidence type="ECO:0000256" key="8">
    <source>
        <dbReference type="PIRSR" id="PIRSR000294-1"/>
    </source>
</evidence>
<evidence type="ECO:0000256" key="9">
    <source>
        <dbReference type="PIRSR" id="PIRSR000294-2"/>
    </source>
</evidence>
<dbReference type="PANTHER" id="PTHR30600">
    <property type="entry name" value="CYTOCHROME C PEROXIDASE-RELATED"/>
    <property type="match status" value="1"/>
</dbReference>
<dbReference type="InterPro" id="IPR036909">
    <property type="entry name" value="Cyt_c-like_dom_sf"/>
</dbReference>
<dbReference type="PANTHER" id="PTHR30600:SF10">
    <property type="entry name" value="BLL6722 PROTEIN"/>
    <property type="match status" value="1"/>
</dbReference>
<dbReference type="RefSeq" id="WP_162851290.1">
    <property type="nucleotide sequence ID" value="NZ_MWIN01000019.1"/>
</dbReference>
<evidence type="ECO:0000256" key="4">
    <source>
        <dbReference type="ARBA" id="ARBA00022729"/>
    </source>
</evidence>
<dbReference type="InterPro" id="IPR051395">
    <property type="entry name" value="Cytochrome_c_Peroxidase/MauG"/>
</dbReference>
<organism evidence="11 12">
    <name type="scientific">Panacagrimonas perspica</name>
    <dbReference type="NCBI Taxonomy" id="381431"/>
    <lineage>
        <taxon>Bacteria</taxon>
        <taxon>Pseudomonadati</taxon>
        <taxon>Pseudomonadota</taxon>
        <taxon>Gammaproteobacteria</taxon>
        <taxon>Nevskiales</taxon>
        <taxon>Nevskiaceae</taxon>
        <taxon>Panacagrimonas</taxon>
    </lineage>
</organism>
<evidence type="ECO:0000259" key="10">
    <source>
        <dbReference type="PROSITE" id="PS51007"/>
    </source>
</evidence>
<protein>
    <submittedName>
        <fullName evidence="11">Cytochrome c peroxidase</fullName>
    </submittedName>
</protein>
<proteinExistence type="predicted"/>
<dbReference type="InterPro" id="IPR026259">
    <property type="entry name" value="MauG/Cytc_peroxidase"/>
</dbReference>
<keyword evidence="4" id="KW-0732">Signal</keyword>
<comment type="subcellular location">
    <subcellularLocation>
        <location evidence="1">Periplasm</location>
    </subcellularLocation>
</comment>
<evidence type="ECO:0000256" key="3">
    <source>
        <dbReference type="ARBA" id="ARBA00022723"/>
    </source>
</evidence>
<evidence type="ECO:0000256" key="7">
    <source>
        <dbReference type="ARBA" id="ARBA00023004"/>
    </source>
</evidence>
<keyword evidence="12" id="KW-1185">Reference proteome</keyword>
<gene>
    <name evidence="11" type="ORF">DFR24_3525</name>
</gene>
<dbReference type="InterPro" id="IPR004852">
    <property type="entry name" value="Di-haem_cyt_c_peroxidsae"/>
</dbReference>
<dbReference type="InterPro" id="IPR009056">
    <property type="entry name" value="Cyt_c-like_dom"/>
</dbReference>
<dbReference type="SUPFAM" id="SSF46626">
    <property type="entry name" value="Cytochrome c"/>
    <property type="match status" value="2"/>
</dbReference>
<name>A0A4R7NZZ2_9GAMM</name>
<dbReference type="GO" id="GO:0009055">
    <property type="term" value="F:electron transfer activity"/>
    <property type="evidence" value="ECO:0007669"/>
    <property type="project" value="InterPro"/>
</dbReference>
<evidence type="ECO:0000313" key="11">
    <source>
        <dbReference type="EMBL" id="TDU26499.1"/>
    </source>
</evidence>
<evidence type="ECO:0000313" key="12">
    <source>
        <dbReference type="Proteomes" id="UP000295341"/>
    </source>
</evidence>
<keyword evidence="11" id="KW-0575">Peroxidase</keyword>